<dbReference type="SUPFAM" id="SSF103473">
    <property type="entry name" value="MFS general substrate transporter"/>
    <property type="match status" value="1"/>
</dbReference>
<evidence type="ECO:0000313" key="6">
    <source>
        <dbReference type="EMBL" id="MEE7490508.1"/>
    </source>
</evidence>
<accession>A0ABU7TL48</accession>
<evidence type="ECO:0000256" key="1">
    <source>
        <dbReference type="ARBA" id="ARBA00022692"/>
    </source>
</evidence>
<reference evidence="6 7" key="1">
    <citation type="journal article" date="2012" name="Genet. Mol. Biol.">
        <title>Analysis of 16S rRNA and mxaF genes revealing insights into Methylobacterium niche-specific plant association.</title>
        <authorList>
            <person name="Dourado M.N."/>
            <person name="Andreote F.D."/>
            <person name="Dini-Andreote F."/>
            <person name="Conti R."/>
            <person name="Araujo J.M."/>
            <person name="Araujo W.L."/>
        </authorList>
    </citation>
    <scope>NUCLEOTIDE SEQUENCE [LARGE SCALE GENOMIC DNA]</scope>
    <source>
        <strain evidence="6 7">TC3-10</strain>
    </source>
</reference>
<dbReference type="PROSITE" id="PS50850">
    <property type="entry name" value="MFS"/>
    <property type="match status" value="1"/>
</dbReference>
<organism evidence="6 7">
    <name type="scientific">Methylobacterium oryzae</name>
    <dbReference type="NCBI Taxonomy" id="334852"/>
    <lineage>
        <taxon>Bacteria</taxon>
        <taxon>Pseudomonadati</taxon>
        <taxon>Pseudomonadota</taxon>
        <taxon>Alphaproteobacteria</taxon>
        <taxon>Hyphomicrobiales</taxon>
        <taxon>Methylobacteriaceae</taxon>
        <taxon>Methylobacterium</taxon>
    </lineage>
</organism>
<feature type="transmembrane region" description="Helical" evidence="4">
    <location>
        <begin position="355"/>
        <end position="374"/>
    </location>
</feature>
<feature type="transmembrane region" description="Helical" evidence="4">
    <location>
        <begin position="114"/>
        <end position="137"/>
    </location>
</feature>
<dbReference type="InterPro" id="IPR020846">
    <property type="entry name" value="MFS_dom"/>
</dbReference>
<gene>
    <name evidence="6" type="ORF">MOTC310_08460</name>
</gene>
<dbReference type="EMBL" id="MLCA01000002">
    <property type="protein sequence ID" value="MEE7490508.1"/>
    <property type="molecule type" value="Genomic_DNA"/>
</dbReference>
<feature type="transmembrane region" description="Helical" evidence="4">
    <location>
        <begin position="149"/>
        <end position="170"/>
    </location>
</feature>
<dbReference type="InterPro" id="IPR050327">
    <property type="entry name" value="Proton-linked_MCT"/>
</dbReference>
<keyword evidence="1 4" id="KW-0812">Transmembrane</keyword>
<evidence type="ECO:0000256" key="3">
    <source>
        <dbReference type="ARBA" id="ARBA00023136"/>
    </source>
</evidence>
<name>A0ABU7TL48_9HYPH</name>
<proteinExistence type="predicted"/>
<dbReference type="PANTHER" id="PTHR11360">
    <property type="entry name" value="MONOCARBOXYLATE TRANSPORTER"/>
    <property type="match status" value="1"/>
</dbReference>
<feature type="transmembrane region" description="Helical" evidence="4">
    <location>
        <begin position="57"/>
        <end position="78"/>
    </location>
</feature>
<feature type="transmembrane region" description="Helical" evidence="4">
    <location>
        <begin position="21"/>
        <end position="45"/>
    </location>
</feature>
<feature type="transmembrane region" description="Helical" evidence="4">
    <location>
        <begin position="90"/>
        <end position="108"/>
    </location>
</feature>
<keyword evidence="2 4" id="KW-1133">Transmembrane helix</keyword>
<dbReference type="InterPro" id="IPR036259">
    <property type="entry name" value="MFS_trans_sf"/>
</dbReference>
<feature type="transmembrane region" description="Helical" evidence="4">
    <location>
        <begin position="258"/>
        <end position="279"/>
    </location>
</feature>
<evidence type="ECO:0000313" key="7">
    <source>
        <dbReference type="Proteomes" id="UP001355206"/>
    </source>
</evidence>
<evidence type="ECO:0000256" key="4">
    <source>
        <dbReference type="SAM" id="Phobius"/>
    </source>
</evidence>
<feature type="transmembrane region" description="Helical" evidence="4">
    <location>
        <begin position="176"/>
        <end position="199"/>
    </location>
</feature>
<keyword evidence="3 4" id="KW-0472">Membrane</keyword>
<evidence type="ECO:0000256" key="2">
    <source>
        <dbReference type="ARBA" id="ARBA00022989"/>
    </source>
</evidence>
<dbReference type="InterPro" id="IPR011701">
    <property type="entry name" value="MFS"/>
</dbReference>
<dbReference type="Pfam" id="PF07690">
    <property type="entry name" value="MFS_1"/>
    <property type="match status" value="1"/>
</dbReference>
<dbReference type="Gene3D" id="1.20.1250.20">
    <property type="entry name" value="MFS general substrate transporter like domains"/>
    <property type="match status" value="1"/>
</dbReference>
<comment type="caution">
    <text evidence="6">The sequence shown here is derived from an EMBL/GenBank/DDBJ whole genome shotgun (WGS) entry which is preliminary data.</text>
</comment>
<keyword evidence="7" id="KW-1185">Reference proteome</keyword>
<dbReference type="Proteomes" id="UP001355206">
    <property type="component" value="Unassembled WGS sequence"/>
</dbReference>
<protein>
    <submittedName>
        <fullName evidence="6">MFS transporter</fullName>
    </submittedName>
</protein>
<dbReference type="PANTHER" id="PTHR11360:SF308">
    <property type="entry name" value="BLL3089 PROTEIN"/>
    <property type="match status" value="1"/>
</dbReference>
<feature type="transmembrane region" description="Helical" evidence="4">
    <location>
        <begin position="386"/>
        <end position="405"/>
    </location>
</feature>
<dbReference type="RefSeq" id="WP_331301505.1">
    <property type="nucleotide sequence ID" value="NZ_MLCA01000002.1"/>
</dbReference>
<sequence>MPGAPSARSFEPPKAPPRPTLAGNAALGVTQIVLWGGTFFLTAVVSDPIVAETGWPQAMVVGALSLAIFVSGLPAPVVGRMIRRHGGRPVLVAGATIIAAGLVLMAVAQSLPVFLLAWVIAGLGMSAALYDPLFAAIGQAYGAAARGAMTQIAISSGFAVSLCWPATRFLVDHVGWRGACLTYAILSVALVVPLFAWALPARSRAAVAPAAAPRPHEPAGSTEAARLPAERLLAVTFTMAAMIMTAASVQLLNLLQTLGVGATAAVALTGLIGPAQVGVRVVELAFGRRAHPAWSLLLSSASVGLGLLLLATLPSLAWLAMLLYGAGNGMRTVVRGTLPLALYGQRDYAAAMGRLARLPLLGQAITPLTCGYIAEWFGLMPLLEVMLAVAAINLGLSLWVFSFAMRRPGAQA</sequence>
<feature type="domain" description="Major facilitator superfamily (MFS) profile" evidence="5">
    <location>
        <begin position="24"/>
        <end position="408"/>
    </location>
</feature>
<evidence type="ECO:0000259" key="5">
    <source>
        <dbReference type="PROSITE" id="PS50850"/>
    </source>
</evidence>